<feature type="transmembrane region" description="Helical" evidence="8">
    <location>
        <begin position="80"/>
        <end position="100"/>
    </location>
</feature>
<comment type="subcellular location">
    <subcellularLocation>
        <location evidence="1">Membrane</location>
        <topology evidence="1">Multi-pass membrane protein</topology>
    </subcellularLocation>
</comment>
<keyword evidence="6" id="KW-0479">Metal-binding</keyword>
<feature type="transmembrane region" description="Helical" evidence="8">
    <location>
        <begin position="29"/>
        <end position="46"/>
    </location>
</feature>
<comment type="cofactor">
    <cofactor evidence="7">
        <name>Zn(2+)</name>
        <dbReference type="ChEBI" id="CHEBI:29105"/>
    </cofactor>
</comment>
<feature type="binding site" evidence="6">
    <location>
        <position position="25"/>
    </location>
    <ligand>
        <name>Ca(2+)</name>
        <dbReference type="ChEBI" id="CHEBI:29108"/>
    </ligand>
</feature>
<feature type="transmembrane region" description="Helical" evidence="8">
    <location>
        <begin position="107"/>
        <end position="127"/>
    </location>
</feature>
<sequence>MLEPMALTDKLDNYCERIGPEFWSEPLNALTNAAFLIAAIAGYMLWRRKTPDDLFALVLIGIVFVTGLGSFLFHTFATRWASLADVIPIALFIHVYLFAALNRFLGLSWWAALGIVIVFFAVTPFAGRAVAPLVGSSAGYVPALLAIFVVGALFLRKNARFGREVLLTGVVFAVSLTFRTLDGPVCDQLAIGTHFLWHILNGVVLFLLLRVLIRQRAG</sequence>
<feature type="binding site" evidence="7">
    <location>
        <position position="194"/>
    </location>
    <ligand>
        <name>Zn(2+)</name>
        <dbReference type="ChEBI" id="CHEBI:29105"/>
        <note>catalytic</note>
    </ligand>
</feature>
<keyword evidence="5 8" id="KW-0472">Membrane</keyword>
<keyword evidence="3" id="KW-0378">Hydrolase</keyword>
<dbReference type="InterPro" id="IPR008901">
    <property type="entry name" value="ACER"/>
</dbReference>
<evidence type="ECO:0000313" key="9">
    <source>
        <dbReference type="EMBL" id="CTQ45005.1"/>
    </source>
</evidence>
<keyword evidence="4 8" id="KW-1133">Transmembrane helix</keyword>
<organism evidence="9 10">
    <name type="scientific">Roseibium aggregatum</name>
    <dbReference type="NCBI Taxonomy" id="187304"/>
    <lineage>
        <taxon>Bacteria</taxon>
        <taxon>Pseudomonadati</taxon>
        <taxon>Pseudomonadota</taxon>
        <taxon>Alphaproteobacteria</taxon>
        <taxon>Hyphomicrobiales</taxon>
        <taxon>Stappiaceae</taxon>
        <taxon>Roseibium</taxon>
    </lineage>
</organism>
<dbReference type="GO" id="GO:0006672">
    <property type="term" value="P:ceramide metabolic process"/>
    <property type="evidence" value="ECO:0007669"/>
    <property type="project" value="InterPro"/>
</dbReference>
<dbReference type="GO" id="GO:0046872">
    <property type="term" value="F:metal ion binding"/>
    <property type="evidence" value="ECO:0007669"/>
    <property type="project" value="UniProtKB-KW"/>
</dbReference>
<dbReference type="GO" id="GO:0016811">
    <property type="term" value="F:hydrolase activity, acting on carbon-nitrogen (but not peptide) bonds, in linear amides"/>
    <property type="evidence" value="ECO:0007669"/>
    <property type="project" value="InterPro"/>
</dbReference>
<feature type="binding site" evidence="7">
    <location>
        <position position="198"/>
    </location>
    <ligand>
        <name>Zn(2+)</name>
        <dbReference type="ChEBI" id="CHEBI:29105"/>
        <note>catalytic</note>
    </ligand>
</feature>
<dbReference type="EMBL" id="CXST01000002">
    <property type="protein sequence ID" value="CTQ45005.1"/>
    <property type="molecule type" value="Genomic_DNA"/>
</dbReference>
<evidence type="ECO:0000256" key="3">
    <source>
        <dbReference type="ARBA" id="ARBA00022801"/>
    </source>
</evidence>
<dbReference type="GO" id="GO:0016020">
    <property type="term" value="C:membrane"/>
    <property type="evidence" value="ECO:0007669"/>
    <property type="project" value="UniProtKB-SubCell"/>
</dbReference>
<keyword evidence="7" id="KW-0862">Zinc</keyword>
<evidence type="ECO:0000256" key="2">
    <source>
        <dbReference type="ARBA" id="ARBA00022692"/>
    </source>
</evidence>
<feature type="transmembrane region" description="Helical" evidence="8">
    <location>
        <begin position="195"/>
        <end position="213"/>
    </location>
</feature>
<dbReference type="Proteomes" id="UP000048926">
    <property type="component" value="Unassembled WGS sequence"/>
</dbReference>
<keyword evidence="2 8" id="KW-0812">Transmembrane</keyword>
<evidence type="ECO:0000256" key="6">
    <source>
        <dbReference type="PIRSR" id="PIRSR608901-1"/>
    </source>
</evidence>
<evidence type="ECO:0000256" key="1">
    <source>
        <dbReference type="ARBA" id="ARBA00004141"/>
    </source>
</evidence>
<dbReference type="STRING" id="187304.B0E33_06090"/>
<evidence type="ECO:0000256" key="4">
    <source>
        <dbReference type="ARBA" id="ARBA00022989"/>
    </source>
</evidence>
<keyword evidence="6" id="KW-0106">Calcium</keyword>
<feature type="transmembrane region" description="Helical" evidence="8">
    <location>
        <begin position="133"/>
        <end position="153"/>
    </location>
</feature>
<evidence type="ECO:0000256" key="8">
    <source>
        <dbReference type="SAM" id="Phobius"/>
    </source>
</evidence>
<proteinExistence type="predicted"/>
<reference evidence="10" key="1">
    <citation type="submission" date="2015-07" db="EMBL/GenBank/DDBJ databases">
        <authorList>
            <person name="Rodrigo-Torres Lidia"/>
            <person name="Arahal R.David."/>
        </authorList>
    </citation>
    <scope>NUCLEOTIDE SEQUENCE [LARGE SCALE GENOMIC DNA]</scope>
    <source>
        <strain evidence="10">CECT 4801</strain>
    </source>
</reference>
<gene>
    <name evidence="9" type="ORF">LAL4801_03452</name>
</gene>
<feature type="binding site" evidence="7">
    <location>
        <position position="74"/>
    </location>
    <ligand>
        <name>Zn(2+)</name>
        <dbReference type="ChEBI" id="CHEBI:29105"/>
        <note>catalytic</note>
    </ligand>
</feature>
<evidence type="ECO:0000313" key="10">
    <source>
        <dbReference type="Proteomes" id="UP000048926"/>
    </source>
</evidence>
<feature type="transmembrane region" description="Helical" evidence="8">
    <location>
        <begin position="53"/>
        <end position="74"/>
    </location>
</feature>
<protein>
    <submittedName>
        <fullName evidence="9">Ceramidase</fullName>
    </submittedName>
</protein>
<keyword evidence="10" id="KW-1185">Reference proteome</keyword>
<name>A0A0M6Y4H2_9HYPH</name>
<evidence type="ECO:0000256" key="5">
    <source>
        <dbReference type="ARBA" id="ARBA00023136"/>
    </source>
</evidence>
<dbReference type="Pfam" id="PF05875">
    <property type="entry name" value="Ceramidase"/>
    <property type="match status" value="1"/>
</dbReference>
<evidence type="ECO:0000256" key="7">
    <source>
        <dbReference type="PIRSR" id="PIRSR608901-2"/>
    </source>
</evidence>
<dbReference type="AlphaFoldDB" id="A0A0M6Y4H2"/>
<feature type="transmembrane region" description="Helical" evidence="8">
    <location>
        <begin position="165"/>
        <end position="183"/>
    </location>
</feature>
<accession>A0A0M6Y4H2</accession>